<dbReference type="Gene3D" id="1.20.58.70">
    <property type="match status" value="1"/>
</dbReference>
<dbReference type="STRING" id="983967.A0A1E4ST89"/>
<dbReference type="OrthoDB" id="10255013at2759"/>
<dbReference type="GO" id="GO:0005484">
    <property type="term" value="F:SNAP receptor activity"/>
    <property type="evidence" value="ECO:0007669"/>
    <property type="project" value="TreeGrafter"/>
</dbReference>
<keyword evidence="5" id="KW-1185">Reference proteome</keyword>
<feature type="domain" description="T-SNARE coiled-coil homology" evidence="3">
    <location>
        <begin position="194"/>
        <end position="256"/>
    </location>
</feature>
<dbReference type="GO" id="GO:0006906">
    <property type="term" value="P:vesicle fusion"/>
    <property type="evidence" value="ECO:0007669"/>
    <property type="project" value="TreeGrafter"/>
</dbReference>
<dbReference type="PANTHER" id="PTHR19957">
    <property type="entry name" value="SYNTAXIN"/>
    <property type="match status" value="1"/>
</dbReference>
<evidence type="ECO:0000259" key="3">
    <source>
        <dbReference type="PROSITE" id="PS50192"/>
    </source>
</evidence>
<dbReference type="Proteomes" id="UP000094801">
    <property type="component" value="Unassembled WGS sequence"/>
</dbReference>
<feature type="transmembrane region" description="Helical" evidence="2">
    <location>
        <begin position="268"/>
        <end position="290"/>
    </location>
</feature>
<accession>A0A1E4ST89</accession>
<dbReference type="Pfam" id="PF05739">
    <property type="entry name" value="SNARE"/>
    <property type="match status" value="1"/>
</dbReference>
<dbReference type="EMBL" id="KV453876">
    <property type="protein sequence ID" value="ODV82701.1"/>
    <property type="molecule type" value="Genomic_DNA"/>
</dbReference>
<dbReference type="AlphaFoldDB" id="A0A1E4ST89"/>
<dbReference type="GO" id="GO:0000149">
    <property type="term" value="F:SNARE binding"/>
    <property type="evidence" value="ECO:0007669"/>
    <property type="project" value="TreeGrafter"/>
</dbReference>
<comment type="similarity">
    <text evidence="1">Belongs to the syntaxin family.</text>
</comment>
<dbReference type="GO" id="GO:0048278">
    <property type="term" value="P:vesicle docking"/>
    <property type="evidence" value="ECO:0007669"/>
    <property type="project" value="TreeGrafter"/>
</dbReference>
<gene>
    <name evidence="4" type="ORF">CANARDRAFT_122218</name>
</gene>
<dbReference type="SMART" id="SM00397">
    <property type="entry name" value="t_SNARE"/>
    <property type="match status" value="1"/>
</dbReference>
<proteinExistence type="inferred from homology"/>
<evidence type="ECO:0000256" key="1">
    <source>
        <dbReference type="ARBA" id="ARBA00009063"/>
    </source>
</evidence>
<dbReference type="GO" id="GO:0012505">
    <property type="term" value="C:endomembrane system"/>
    <property type="evidence" value="ECO:0007669"/>
    <property type="project" value="TreeGrafter"/>
</dbReference>
<dbReference type="PROSITE" id="PS50192">
    <property type="entry name" value="T_SNARE"/>
    <property type="match status" value="1"/>
</dbReference>
<dbReference type="GO" id="GO:0031201">
    <property type="term" value="C:SNARE complex"/>
    <property type="evidence" value="ECO:0007669"/>
    <property type="project" value="TreeGrafter"/>
</dbReference>
<dbReference type="GO" id="GO:0006886">
    <property type="term" value="P:intracellular protein transport"/>
    <property type="evidence" value="ECO:0007669"/>
    <property type="project" value="TreeGrafter"/>
</dbReference>
<evidence type="ECO:0000256" key="2">
    <source>
        <dbReference type="SAM" id="Phobius"/>
    </source>
</evidence>
<keyword evidence="2" id="KW-1133">Transmembrane helix</keyword>
<organism evidence="4 5">
    <name type="scientific">[Candida] arabinofermentans NRRL YB-2248</name>
    <dbReference type="NCBI Taxonomy" id="983967"/>
    <lineage>
        <taxon>Eukaryota</taxon>
        <taxon>Fungi</taxon>
        <taxon>Dikarya</taxon>
        <taxon>Ascomycota</taxon>
        <taxon>Saccharomycotina</taxon>
        <taxon>Pichiomycetes</taxon>
        <taxon>Pichiales</taxon>
        <taxon>Pichiaceae</taxon>
        <taxon>Ogataea</taxon>
        <taxon>Ogataea/Candida clade</taxon>
    </lineage>
</organism>
<name>A0A1E4ST89_9ASCO</name>
<keyword evidence="2" id="KW-0812">Transmembrane</keyword>
<evidence type="ECO:0000313" key="5">
    <source>
        <dbReference type="Proteomes" id="UP000094801"/>
    </source>
</evidence>
<dbReference type="InterPro" id="IPR010989">
    <property type="entry name" value="SNARE"/>
</dbReference>
<dbReference type="SUPFAM" id="SSF47661">
    <property type="entry name" value="t-snare proteins"/>
    <property type="match status" value="1"/>
</dbReference>
<reference evidence="5" key="1">
    <citation type="submission" date="2016-04" db="EMBL/GenBank/DDBJ databases">
        <title>Comparative genomics of biotechnologically important yeasts.</title>
        <authorList>
            <consortium name="DOE Joint Genome Institute"/>
            <person name="Riley R."/>
            <person name="Haridas S."/>
            <person name="Wolfe K.H."/>
            <person name="Lopes M.R."/>
            <person name="Hittinger C.T."/>
            <person name="Goker M."/>
            <person name="Salamov A."/>
            <person name="Wisecaver J."/>
            <person name="Long T.M."/>
            <person name="Aerts A.L."/>
            <person name="Barry K."/>
            <person name="Choi C."/>
            <person name="Clum A."/>
            <person name="Coughlan A.Y."/>
            <person name="Deshpande S."/>
            <person name="Douglass A.P."/>
            <person name="Hanson S.J."/>
            <person name="Klenk H.-P."/>
            <person name="Labutti K."/>
            <person name="Lapidus A."/>
            <person name="Lindquist E."/>
            <person name="Lipzen A."/>
            <person name="Meier-Kolthoff J.P."/>
            <person name="Ohm R.A."/>
            <person name="Otillar R.P."/>
            <person name="Pangilinan J."/>
            <person name="Peng Y."/>
            <person name="Rokas A."/>
            <person name="Rosa C.A."/>
            <person name="Scheuner C."/>
            <person name="Sibirny A.A."/>
            <person name="Slot J.C."/>
            <person name="Stielow J.B."/>
            <person name="Sun H."/>
            <person name="Kurtzman C.P."/>
            <person name="Blackwell M."/>
            <person name="Grigoriev I.V."/>
            <person name="Jeffries T.W."/>
        </authorList>
    </citation>
    <scope>NUCLEOTIDE SEQUENCE [LARGE SCALE GENOMIC DNA]</scope>
    <source>
        <strain evidence="5">NRRL YB-2248</strain>
    </source>
</reference>
<protein>
    <recommendedName>
        <fullName evidence="3">t-SNARE coiled-coil homology domain-containing protein</fullName>
    </recommendedName>
</protein>
<evidence type="ECO:0000313" key="4">
    <source>
        <dbReference type="EMBL" id="ODV82701.1"/>
    </source>
</evidence>
<dbReference type="InterPro" id="IPR045242">
    <property type="entry name" value="Syntaxin"/>
</dbReference>
<sequence>MSYTRSSPYVTNFEEDPFTDPFDQPSQYASNQRHEMSDLFYYQSSKILELIKTYEIKISELENLQLKQLNTIGDEAQSQVLKEVERKTIDIRTIQMDIKSSIEELKSNCDRTDRDKVFQINNLNRNFRNLIEKFSKTQTIYKSKLNDQAVSQYQVVNPDASYDEAREFVENFGGQQVFQNALDQARSQEAIGVLNNVKSRYTEIQKIESLARELNDLTNTLQDLVVEQDIQFDSINQNVDVAQTQLERGDANIVKAVEHAKSARKKKWILIAILAVIIIAIVVGLVVKFVH</sequence>
<dbReference type="InterPro" id="IPR000727">
    <property type="entry name" value="T_SNARE_dom"/>
</dbReference>
<keyword evidence="2" id="KW-0472">Membrane</keyword>